<evidence type="ECO:0000313" key="3">
    <source>
        <dbReference type="Proteomes" id="UP000078113"/>
    </source>
</evidence>
<dbReference type="Proteomes" id="UP000078113">
    <property type="component" value="Unassembled WGS sequence"/>
</dbReference>
<evidence type="ECO:0000313" key="2">
    <source>
        <dbReference type="EMBL" id="KAE8267681.1"/>
    </source>
</evidence>
<protein>
    <submittedName>
        <fullName evidence="2">Uncharacterized protein</fullName>
    </submittedName>
</protein>
<feature type="compositionally biased region" description="Polar residues" evidence="1">
    <location>
        <begin position="583"/>
        <end position="595"/>
    </location>
</feature>
<name>A0A8X7N8Z4_9BASI</name>
<feature type="compositionally biased region" description="Low complexity" evidence="1">
    <location>
        <begin position="523"/>
        <end position="534"/>
    </location>
</feature>
<feature type="compositionally biased region" description="Polar residues" evidence="1">
    <location>
        <begin position="510"/>
        <end position="522"/>
    </location>
</feature>
<feature type="compositionally biased region" description="Polar residues" evidence="1">
    <location>
        <begin position="473"/>
        <end position="488"/>
    </location>
</feature>
<feature type="region of interest" description="Disordered" evidence="1">
    <location>
        <begin position="448"/>
        <end position="609"/>
    </location>
</feature>
<organism evidence="2 3">
    <name type="scientific">Tilletia walkeri</name>
    <dbReference type="NCBI Taxonomy" id="117179"/>
    <lineage>
        <taxon>Eukaryota</taxon>
        <taxon>Fungi</taxon>
        <taxon>Dikarya</taxon>
        <taxon>Basidiomycota</taxon>
        <taxon>Ustilaginomycotina</taxon>
        <taxon>Exobasidiomycetes</taxon>
        <taxon>Tilletiales</taxon>
        <taxon>Tilletiaceae</taxon>
        <taxon>Tilletia</taxon>
    </lineage>
</organism>
<feature type="compositionally biased region" description="Basic and acidic residues" evidence="1">
    <location>
        <begin position="448"/>
        <end position="472"/>
    </location>
</feature>
<feature type="compositionally biased region" description="Polar residues" evidence="1">
    <location>
        <begin position="541"/>
        <end position="552"/>
    </location>
</feature>
<reference evidence="2" key="1">
    <citation type="submission" date="2016-04" db="EMBL/GenBank/DDBJ databases">
        <authorList>
            <person name="Nguyen H.D."/>
            <person name="Samba Siva P."/>
            <person name="Cullis J."/>
            <person name="Levesque C.A."/>
            <person name="Hambleton S."/>
        </authorList>
    </citation>
    <scope>NUCLEOTIDE SEQUENCE</scope>
    <source>
        <strain evidence="2">DAOMC 236422</strain>
    </source>
</reference>
<dbReference type="EMBL" id="LWDG02000205">
    <property type="protein sequence ID" value="KAE8267681.1"/>
    <property type="molecule type" value="Genomic_DNA"/>
</dbReference>
<sequence>MMMMSEPAQAQAPTNSDDILIHLQALLSPSLITQHPHTALTLLIHTLTQHPPAASHPSARHSLLRTLVSHANPTIVDHLLLDQQGARLLFDWMVLEDAHLGKQDAATGSANMLCRLLALPSPAFTQSSSSTVFSPSPALLFLRTPFKIHSSSSRHTSPAAAASTSKQPQEQTCTALSIVQRWSRASSFSLKRSAALLLRRGSEVDLGSIGLEIARSQLGSSISSVVPAAALDPLSPPRRSLSLEDKGRGRDFYQLTAHVDCDAAAQRMRSGSSSRVYPQMEARQLPGTAEPYLPVTFTASSGCSSSGRISISSDASGLSLPTLSPSSYDMAMLLTGGSSASSLGSLSLPKIQIPLVTNFGRKSEDSASKMLNSATSVTTGPFCSALSASSSATTAFPPLPCASMSFPRPMTSKYELAIFEYEGARREWAVNGMPPEVKERYQAWLKEQHGQSEKVEKEEGHGPSGKGKELEQTRSNWDDNQVTPSNNKIIMPSSPPPSAVAASATLRRPSLSNNLQSDTGAGTFTSRTNSFSTSDDATPMTMLTSTASTPSRTPEKEEGGAGRSKKRKLDQVDVEGEGGVSKGNVQSGCSSSSAKDSTRNSRSRTTKVI</sequence>
<reference evidence="2" key="2">
    <citation type="journal article" date="2019" name="IMA Fungus">
        <title>Genome sequencing and comparison of five Tilletia species to identify candidate genes for the detection of regulated species infecting wheat.</title>
        <authorList>
            <person name="Nguyen H.D.T."/>
            <person name="Sultana T."/>
            <person name="Kesanakurti P."/>
            <person name="Hambleton S."/>
        </authorList>
    </citation>
    <scope>NUCLEOTIDE SEQUENCE</scope>
    <source>
        <strain evidence="2">DAOMC 236422</strain>
    </source>
</reference>
<keyword evidence="3" id="KW-1185">Reference proteome</keyword>
<proteinExistence type="predicted"/>
<comment type="caution">
    <text evidence="2">The sequence shown here is derived from an EMBL/GenBank/DDBJ whole genome shotgun (WGS) entry which is preliminary data.</text>
</comment>
<accession>A0A8X7N8Z4</accession>
<evidence type="ECO:0000256" key="1">
    <source>
        <dbReference type="SAM" id="MobiDB-lite"/>
    </source>
</evidence>
<gene>
    <name evidence="2" type="ORF">A4X09_0g4664</name>
</gene>
<dbReference type="AlphaFoldDB" id="A0A8X7N8Z4"/>